<dbReference type="Gene3D" id="3.40.50.1390">
    <property type="entry name" value="Resolvase, N-terminal catalytic domain"/>
    <property type="match status" value="1"/>
</dbReference>
<feature type="domain" description="Resolvase/invertase-type recombinase catalytic" evidence="1">
    <location>
        <begin position="10"/>
        <end position="162"/>
    </location>
</feature>
<dbReference type="InterPro" id="IPR011109">
    <property type="entry name" value="DNA_bind_recombinase_dom"/>
</dbReference>
<dbReference type="InterPro" id="IPR038109">
    <property type="entry name" value="DNA_bind_recomb_sf"/>
</dbReference>
<dbReference type="PROSITE" id="PS51736">
    <property type="entry name" value="RECOMBINASES_3"/>
    <property type="match status" value="1"/>
</dbReference>
<organism evidence="3 4">
    <name type="scientific">Microbacterium azadirachtae</name>
    <dbReference type="NCBI Taxonomy" id="582680"/>
    <lineage>
        <taxon>Bacteria</taxon>
        <taxon>Bacillati</taxon>
        <taxon>Actinomycetota</taxon>
        <taxon>Actinomycetes</taxon>
        <taxon>Micrococcales</taxon>
        <taxon>Microbacteriaceae</taxon>
        <taxon>Microbacterium</taxon>
    </lineage>
</organism>
<evidence type="ECO:0000313" key="4">
    <source>
        <dbReference type="Proteomes" id="UP000033448"/>
    </source>
</evidence>
<dbReference type="InterPro" id="IPR050639">
    <property type="entry name" value="SSR_resolvase"/>
</dbReference>
<dbReference type="SMART" id="SM00857">
    <property type="entry name" value="Resolvase"/>
    <property type="match status" value="1"/>
</dbReference>
<dbReference type="InterPro" id="IPR006119">
    <property type="entry name" value="Resolv_N"/>
</dbReference>
<evidence type="ECO:0000259" key="2">
    <source>
        <dbReference type="PROSITE" id="PS51737"/>
    </source>
</evidence>
<evidence type="ECO:0008006" key="5">
    <source>
        <dbReference type="Google" id="ProtNLM"/>
    </source>
</evidence>
<dbReference type="CDD" id="cd00338">
    <property type="entry name" value="Ser_Recombinase"/>
    <property type="match status" value="1"/>
</dbReference>
<gene>
    <name evidence="3" type="ORF">RL72_01137</name>
</gene>
<dbReference type="PROSITE" id="PS51737">
    <property type="entry name" value="RECOMBINASE_DNA_BIND"/>
    <property type="match status" value="1"/>
</dbReference>
<dbReference type="Pfam" id="PF07508">
    <property type="entry name" value="Recombinase"/>
    <property type="match status" value="1"/>
</dbReference>
<dbReference type="GO" id="GO:0003677">
    <property type="term" value="F:DNA binding"/>
    <property type="evidence" value="ECO:0007669"/>
    <property type="project" value="InterPro"/>
</dbReference>
<dbReference type="Gene3D" id="3.90.1750.20">
    <property type="entry name" value="Putative Large Serine Recombinase, Chain B, Domain 2"/>
    <property type="match status" value="1"/>
</dbReference>
<evidence type="ECO:0000259" key="1">
    <source>
        <dbReference type="PROSITE" id="PS51736"/>
    </source>
</evidence>
<feature type="domain" description="Recombinase" evidence="2">
    <location>
        <begin position="170"/>
        <end position="280"/>
    </location>
</feature>
<dbReference type="OrthoDB" id="4500247at2"/>
<dbReference type="InterPro" id="IPR036162">
    <property type="entry name" value="Resolvase-like_N_sf"/>
</dbReference>
<proteinExistence type="predicted"/>
<dbReference type="PANTHER" id="PTHR30461:SF23">
    <property type="entry name" value="DNA RECOMBINASE-RELATED"/>
    <property type="match status" value="1"/>
</dbReference>
<comment type="caution">
    <text evidence="3">The sequence shown here is derived from an EMBL/GenBank/DDBJ whole genome shotgun (WGS) entry which is preliminary data.</text>
</comment>
<protein>
    <recommendedName>
        <fullName evidence="5">Site-specific DNA recombinase</fullName>
    </recommendedName>
</protein>
<reference evidence="3 4" key="1">
    <citation type="submission" date="2015-02" db="EMBL/GenBank/DDBJ databases">
        <title>Draft genome sequences of ten Microbacterium spp. with emphasis on heavy metal contaminated environments.</title>
        <authorList>
            <person name="Corretto E."/>
        </authorList>
    </citation>
    <scope>NUCLEOTIDE SEQUENCE [LARGE SCALE GENOMIC DNA]</scope>
    <source>
        <strain evidence="3 4">DSM 23848</strain>
    </source>
</reference>
<dbReference type="Pfam" id="PF00239">
    <property type="entry name" value="Resolvase"/>
    <property type="match status" value="1"/>
</dbReference>
<dbReference type="RefSeq" id="WP_082072158.1">
    <property type="nucleotide sequence ID" value="NZ_JYIT01000066.1"/>
</dbReference>
<evidence type="ECO:0000313" key="3">
    <source>
        <dbReference type="EMBL" id="KJL26202.1"/>
    </source>
</evidence>
<dbReference type="EMBL" id="JYIT01000066">
    <property type="protein sequence ID" value="KJL26202.1"/>
    <property type="molecule type" value="Genomic_DNA"/>
</dbReference>
<keyword evidence="4" id="KW-1185">Reference proteome</keyword>
<dbReference type="AlphaFoldDB" id="A0A0F0KZ89"/>
<name>A0A0F0KZ89_9MICO</name>
<dbReference type="PATRIC" id="fig|582680.7.peg.1177"/>
<accession>A0A0F0KZ89</accession>
<dbReference type="GO" id="GO:0000150">
    <property type="term" value="F:DNA strand exchange activity"/>
    <property type="evidence" value="ECO:0007669"/>
    <property type="project" value="InterPro"/>
</dbReference>
<dbReference type="SUPFAM" id="SSF53041">
    <property type="entry name" value="Resolvase-like"/>
    <property type="match status" value="1"/>
</dbReference>
<dbReference type="Proteomes" id="UP000033448">
    <property type="component" value="Unassembled WGS sequence"/>
</dbReference>
<dbReference type="PANTHER" id="PTHR30461">
    <property type="entry name" value="DNA-INVERTASE FROM LAMBDOID PROPHAGE"/>
    <property type="match status" value="1"/>
</dbReference>
<sequence>MTTKNPTRPRAAIYCRISDDKDGEARGVARQERDCRALAERLGYDLSEDLVFIENDISASTRSRKPRPLYDQMIEAAKIGEIQAIIAYSTSRITRRVRELLDLIDLVERHGTKIHTLASGDLDLGTSAGRGLAITLSAWDAREAEEIGDRVKRAKAQAVEQGRWRGGPRPYGFEFDGTTIREEEAEIIRWASRQLLEGRSIRALVHELNERGVPSTSGKEWKTNALRGVVLRPRNAGLISTGQRSHGNFKIHEQKAVWDPIVTEEVWRAVEDKLTHPDRATNGGKSSLTWLGSGVYRCGVVDPDTGKACGAPLRVARKGNTPSDPSPSRWFYRCPDQAHLAIAQPQLDAYVLGVVADVIRDPRIIDALTPKGVDLEPDRQAVAVLRQRLRRTDLDYDNDLIDGQRHRVKTAKLNAEIAVIEKRMAHATQRSTSSPILSAADPGAALLAAPVDIQRAVLATVVRVSVSQSRPEARGKRLNDDLLRERVSIEPAEPEGVAARPEVLLSGLS</sequence>